<evidence type="ECO:0000256" key="9">
    <source>
        <dbReference type="RuleBase" id="RU003881"/>
    </source>
</evidence>
<dbReference type="InterPro" id="IPR005982">
    <property type="entry name" value="Thioredox_Rdtase"/>
</dbReference>
<keyword evidence="4 9" id="KW-0521">NADP</keyword>
<keyword evidence="7 8" id="KW-0676">Redox-active center</keyword>
<dbReference type="Pfam" id="PF07992">
    <property type="entry name" value="Pyr_redox_2"/>
    <property type="match status" value="1"/>
</dbReference>
<dbReference type="AlphaFoldDB" id="A0A1S3CDL3"/>
<dbReference type="eggNOG" id="KOG0907">
    <property type="taxonomic scope" value="Eukaryota"/>
</dbReference>
<keyword evidence="3 8" id="KW-0274">FAD</keyword>
<dbReference type="GeneID" id="103499511"/>
<dbReference type="EnsemblPlants" id="MELO3C023105.2.1">
    <property type="protein sequence ID" value="MELO3C023105.2.1"/>
    <property type="gene ID" value="MELO3C023105.2"/>
</dbReference>
<evidence type="ECO:0000256" key="1">
    <source>
        <dbReference type="ARBA" id="ARBA00009333"/>
    </source>
</evidence>
<evidence type="ECO:0000256" key="6">
    <source>
        <dbReference type="ARBA" id="ARBA00023157"/>
    </source>
</evidence>
<keyword evidence="6" id="KW-1015">Disulfide bond</keyword>
<dbReference type="Gene3D" id="3.40.30.10">
    <property type="entry name" value="Glutaredoxin"/>
    <property type="match status" value="1"/>
</dbReference>
<dbReference type="Proteomes" id="UP001652600">
    <property type="component" value="Chromosome 8"/>
</dbReference>
<dbReference type="CDD" id="cd02949">
    <property type="entry name" value="TRX_NTR"/>
    <property type="match status" value="1"/>
</dbReference>
<dbReference type="InterPro" id="IPR036188">
    <property type="entry name" value="FAD/NAD-bd_sf"/>
</dbReference>
<dbReference type="FunFam" id="3.50.50.60:FF:000064">
    <property type="entry name" value="Thioredoxin reductase"/>
    <property type="match status" value="1"/>
</dbReference>
<dbReference type="NCBIfam" id="TIGR01292">
    <property type="entry name" value="TRX_reduct"/>
    <property type="match status" value="1"/>
</dbReference>
<feature type="region of interest" description="Disordered" evidence="10">
    <location>
        <begin position="42"/>
        <end position="76"/>
    </location>
</feature>
<dbReference type="GO" id="GO:0019430">
    <property type="term" value="P:removal of superoxide radicals"/>
    <property type="evidence" value="ECO:0007669"/>
    <property type="project" value="UniProtKB-UniRule"/>
</dbReference>
<dbReference type="PRINTS" id="PR00469">
    <property type="entry name" value="PNDRDTASEII"/>
</dbReference>
<dbReference type="RefSeq" id="XP_008460755.1">
    <property type="nucleotide sequence ID" value="XM_008462533.2"/>
</dbReference>
<dbReference type="InterPro" id="IPR008255">
    <property type="entry name" value="Pyr_nucl-diS_OxRdtase_2_AS"/>
</dbReference>
<dbReference type="GO" id="GO:0009507">
    <property type="term" value="C:chloroplast"/>
    <property type="evidence" value="ECO:0007669"/>
    <property type="project" value="EnsemblPlants"/>
</dbReference>
<evidence type="ECO:0000256" key="3">
    <source>
        <dbReference type="ARBA" id="ARBA00022827"/>
    </source>
</evidence>
<comment type="subunit">
    <text evidence="8">Homodimer.</text>
</comment>
<evidence type="ECO:0000313" key="14">
    <source>
        <dbReference type="RefSeq" id="XP_008460755.1"/>
    </source>
</evidence>
<dbReference type="EC" id="1.8.1.9" evidence="8"/>
<dbReference type="InParanoid" id="A0A1S3CDL3"/>
<reference evidence="14" key="2">
    <citation type="submission" date="2025-04" db="UniProtKB">
        <authorList>
            <consortium name="RefSeq"/>
        </authorList>
    </citation>
    <scope>IDENTIFICATION</scope>
</reference>
<comment type="cofactor">
    <cofactor evidence="9">
        <name>FAD</name>
        <dbReference type="ChEBI" id="CHEBI:57692"/>
    </cofactor>
    <text evidence="9">Binds 1 FAD per subunit.</text>
</comment>
<evidence type="ECO:0000256" key="5">
    <source>
        <dbReference type="ARBA" id="ARBA00023002"/>
    </source>
</evidence>
<dbReference type="SUPFAM" id="SSF52833">
    <property type="entry name" value="Thioredoxin-like"/>
    <property type="match status" value="1"/>
</dbReference>
<name>A0A1S3CDL3_CUCME</name>
<dbReference type="OrthoDB" id="371245at2759"/>
<accession>A0A1S3CDL3</accession>
<dbReference type="InterPro" id="IPR050097">
    <property type="entry name" value="Ferredoxin-NADP_redctase_2"/>
</dbReference>
<dbReference type="GO" id="GO:0042744">
    <property type="term" value="P:hydrogen peroxide catabolic process"/>
    <property type="evidence" value="ECO:0007669"/>
    <property type="project" value="EnsemblPlants"/>
</dbReference>
<dbReference type="eggNOG" id="KOG0404">
    <property type="taxonomic scope" value="Eukaryota"/>
</dbReference>
<feature type="compositionally biased region" description="Low complexity" evidence="10">
    <location>
        <begin position="42"/>
        <end position="72"/>
    </location>
</feature>
<keyword evidence="5 8" id="KW-0560">Oxidoreductase</keyword>
<evidence type="ECO:0000259" key="11">
    <source>
        <dbReference type="PROSITE" id="PS51352"/>
    </source>
</evidence>
<organism evidence="13 14">
    <name type="scientific">Cucumis melo</name>
    <name type="common">Muskmelon</name>
    <dbReference type="NCBI Taxonomy" id="3656"/>
    <lineage>
        <taxon>Eukaryota</taxon>
        <taxon>Viridiplantae</taxon>
        <taxon>Streptophyta</taxon>
        <taxon>Embryophyta</taxon>
        <taxon>Tracheophyta</taxon>
        <taxon>Spermatophyta</taxon>
        <taxon>Magnoliopsida</taxon>
        <taxon>eudicotyledons</taxon>
        <taxon>Gunneridae</taxon>
        <taxon>Pentapetalae</taxon>
        <taxon>rosids</taxon>
        <taxon>fabids</taxon>
        <taxon>Cucurbitales</taxon>
        <taxon>Cucurbitaceae</taxon>
        <taxon>Benincaseae</taxon>
        <taxon>Cucumis</taxon>
    </lineage>
</organism>
<dbReference type="PROSITE" id="PS00573">
    <property type="entry name" value="PYRIDINE_REDOX_2"/>
    <property type="match status" value="1"/>
</dbReference>
<gene>
    <name evidence="14" type="primary">LOC103499511</name>
    <name evidence="12" type="synonym">103499511</name>
</gene>
<dbReference type="Pfam" id="PF00085">
    <property type="entry name" value="Thioredoxin"/>
    <property type="match status" value="1"/>
</dbReference>
<dbReference type="Gramene" id="MELO3C023105.2.1">
    <property type="protein sequence ID" value="MELO3C023105.2.1"/>
    <property type="gene ID" value="MELO3C023105.2"/>
</dbReference>
<evidence type="ECO:0000256" key="10">
    <source>
        <dbReference type="SAM" id="MobiDB-lite"/>
    </source>
</evidence>
<dbReference type="SUPFAM" id="SSF51905">
    <property type="entry name" value="FAD/NAD(P)-binding domain"/>
    <property type="match status" value="1"/>
</dbReference>
<evidence type="ECO:0000256" key="8">
    <source>
        <dbReference type="RuleBase" id="RU003880"/>
    </source>
</evidence>
<comment type="similarity">
    <text evidence="1 8">Belongs to the class-II pyridine nucleotide-disulfide oxidoreductase family.</text>
</comment>
<dbReference type="PRINTS" id="PR00368">
    <property type="entry name" value="FADPNR"/>
</dbReference>
<dbReference type="PROSITE" id="PS51352">
    <property type="entry name" value="THIOREDOXIN_2"/>
    <property type="match status" value="1"/>
</dbReference>
<feature type="domain" description="Thioredoxin" evidence="11">
    <location>
        <begin position="410"/>
        <end position="525"/>
    </location>
</feature>
<keyword evidence="2 8" id="KW-0285">Flavoprotein</keyword>
<dbReference type="KEGG" id="cmo:103499511"/>
<comment type="catalytic activity">
    <reaction evidence="8">
        <text>[thioredoxin]-dithiol + NADP(+) = [thioredoxin]-disulfide + NADPH + H(+)</text>
        <dbReference type="Rhea" id="RHEA:20345"/>
        <dbReference type="Rhea" id="RHEA-COMP:10698"/>
        <dbReference type="Rhea" id="RHEA-COMP:10700"/>
        <dbReference type="ChEBI" id="CHEBI:15378"/>
        <dbReference type="ChEBI" id="CHEBI:29950"/>
        <dbReference type="ChEBI" id="CHEBI:50058"/>
        <dbReference type="ChEBI" id="CHEBI:57783"/>
        <dbReference type="ChEBI" id="CHEBI:58349"/>
        <dbReference type="EC" id="1.8.1.9"/>
    </reaction>
</comment>
<protein>
    <recommendedName>
        <fullName evidence="8">Thioredoxin reductase</fullName>
        <ecNumber evidence="8">1.8.1.9</ecNumber>
    </recommendedName>
</protein>
<reference evidence="12" key="1">
    <citation type="submission" date="2023-03" db="UniProtKB">
        <authorList>
            <consortium name="EnsemblPlants"/>
        </authorList>
    </citation>
    <scope>IDENTIFICATION</scope>
</reference>
<dbReference type="GO" id="GO:0016671">
    <property type="term" value="F:oxidoreductase activity, acting on a sulfur group of donors, disulfide as acceptor"/>
    <property type="evidence" value="ECO:0007669"/>
    <property type="project" value="EnsemblPlants"/>
</dbReference>
<evidence type="ECO:0000313" key="12">
    <source>
        <dbReference type="EnsemblPlants" id="MELO3C023105.2.1"/>
    </source>
</evidence>
<dbReference type="GO" id="GO:0004791">
    <property type="term" value="F:thioredoxin-disulfide reductase (NADPH) activity"/>
    <property type="evidence" value="ECO:0007669"/>
    <property type="project" value="UniProtKB-UniRule"/>
</dbReference>
<sequence length="525" mass="57389">MAASASSSLQIGISPSISSHHFSSAMPNALLPHRLFLLPRRSPSSPSRSTGFSSSRSPLLIRPRASSSSSDLPPSPGVENLVIIGSGPAGYTAAIYAARANLKPVVFEGFQAGGVPGGQLMTTTEVENFPGFPDGITGPDLMDRMRKQAERWGAELFQEDVESIDLKNRPFTVQSSERKVKCHSVIYATGATAKRLRLPREDEFWSRGISACAICDGASPLFKGQVLAVVGGGDTATEEALYLTKYARHVHLLVRKDQLRASKAMQDRVFNCPNVTLHFNTEAVDIVSNTKGQMSGVLVRKADTGEESVLEAKGLFYGIGHLPNSQLLKGQVELDSSGYVLVQDGTAKTSVEGVFAAGDVQDHEWRQAITAAGSGCVAALSVERYLVNENLLIEFHQPLTEEVQKKEPTDRDVQEGFDITLTKHKGQYALRKLYHESPRLICVLYTSPTCGPCRTLKPILSKVIDEFDQSVHFVEIDIEEDQEIAEAAGIMGTPCVQFFKNKEMIRNIPGVKMKSEYREFIESNK</sequence>
<evidence type="ECO:0000256" key="4">
    <source>
        <dbReference type="ARBA" id="ARBA00022857"/>
    </source>
</evidence>
<dbReference type="InterPro" id="IPR036249">
    <property type="entry name" value="Thioredoxin-like_sf"/>
</dbReference>
<dbReference type="Gene3D" id="3.50.50.60">
    <property type="entry name" value="FAD/NAD(P)-binding domain"/>
    <property type="match status" value="2"/>
</dbReference>
<evidence type="ECO:0000256" key="2">
    <source>
        <dbReference type="ARBA" id="ARBA00022630"/>
    </source>
</evidence>
<evidence type="ECO:0000256" key="7">
    <source>
        <dbReference type="ARBA" id="ARBA00023284"/>
    </source>
</evidence>
<dbReference type="SMR" id="A0A1S3CDL3"/>
<evidence type="ECO:0000313" key="13">
    <source>
        <dbReference type="Proteomes" id="UP001652600"/>
    </source>
</evidence>
<proteinExistence type="inferred from homology"/>
<keyword evidence="13" id="KW-1185">Reference proteome</keyword>
<dbReference type="PANTHER" id="PTHR48105">
    <property type="entry name" value="THIOREDOXIN REDUCTASE 1-RELATED-RELATED"/>
    <property type="match status" value="1"/>
</dbReference>
<dbReference type="GO" id="GO:0042802">
    <property type="term" value="F:identical protein binding"/>
    <property type="evidence" value="ECO:0007669"/>
    <property type="project" value="EnsemblPlants"/>
</dbReference>
<dbReference type="InterPro" id="IPR013766">
    <property type="entry name" value="Thioredoxin_domain"/>
</dbReference>
<dbReference type="InterPro" id="IPR023753">
    <property type="entry name" value="FAD/NAD-binding_dom"/>
</dbReference>